<gene>
    <name evidence="4" type="ORF">FSB78_09860</name>
</gene>
<dbReference type="Proteomes" id="UP000321250">
    <property type="component" value="Unassembled WGS sequence"/>
</dbReference>
<keyword evidence="2" id="KW-0472">Membrane</keyword>
<sequence length="216" mass="23140">MRMRHRPLRALVADRHGLALIEFALVLPVLLTLVFYGIEIANFTLARQRVSQLALQVADNASRIGVQEVLRNRPITERQINDLFTGGALQGGSLDMRNKGRIILSGLTVNSSGGQWIQWQRCFGGMAFASNYGTEGTGANGSAFKGMGPSTAKVTASATGPVVFAELAVAYTPIISTTWAPATTISEIASFAVRDDRDTSGSGIRNDENAPVSRCK</sequence>
<dbReference type="Pfam" id="PF07811">
    <property type="entry name" value="TadE"/>
    <property type="match status" value="1"/>
</dbReference>
<evidence type="ECO:0000313" key="4">
    <source>
        <dbReference type="EMBL" id="TXC71221.1"/>
    </source>
</evidence>
<accession>A0A5C6UG36</accession>
<reference evidence="4 5" key="1">
    <citation type="journal article" date="2013" name="Antonie Van Leeuwenhoek">
        <title>Sphingomonas ginsenosidivorax sp. nov., with the ability to transform ginsenosides.</title>
        <authorList>
            <person name="Jin X.F."/>
            <person name="Kim J.K."/>
            <person name="Liu Q.M."/>
            <person name="Kang M.S."/>
            <person name="He D."/>
            <person name="Jin F.X."/>
            <person name="Kim S.C."/>
            <person name="Im W.T."/>
        </authorList>
    </citation>
    <scope>NUCLEOTIDE SEQUENCE [LARGE SCALE GENOMIC DNA]</scope>
    <source>
        <strain evidence="4 5">KHI67</strain>
    </source>
</reference>
<organism evidence="4 5">
    <name type="scientific">Sphingomonas ginsenosidivorax</name>
    <dbReference type="NCBI Taxonomy" id="862135"/>
    <lineage>
        <taxon>Bacteria</taxon>
        <taxon>Pseudomonadati</taxon>
        <taxon>Pseudomonadota</taxon>
        <taxon>Alphaproteobacteria</taxon>
        <taxon>Sphingomonadales</taxon>
        <taxon>Sphingomonadaceae</taxon>
        <taxon>Sphingomonas</taxon>
    </lineage>
</organism>
<evidence type="ECO:0000313" key="5">
    <source>
        <dbReference type="Proteomes" id="UP000321250"/>
    </source>
</evidence>
<feature type="domain" description="TadE-like" evidence="3">
    <location>
        <begin position="17"/>
        <end position="58"/>
    </location>
</feature>
<comment type="caution">
    <text evidence="4">The sequence shown here is derived from an EMBL/GenBank/DDBJ whole genome shotgun (WGS) entry which is preliminary data.</text>
</comment>
<proteinExistence type="predicted"/>
<evidence type="ECO:0000259" key="3">
    <source>
        <dbReference type="Pfam" id="PF07811"/>
    </source>
</evidence>
<dbReference type="InterPro" id="IPR012495">
    <property type="entry name" value="TadE-like_dom"/>
</dbReference>
<keyword evidence="2" id="KW-1133">Transmembrane helix</keyword>
<name>A0A5C6UG36_9SPHN</name>
<evidence type="ECO:0000256" key="2">
    <source>
        <dbReference type="SAM" id="Phobius"/>
    </source>
</evidence>
<feature type="transmembrane region" description="Helical" evidence="2">
    <location>
        <begin position="20"/>
        <end position="38"/>
    </location>
</feature>
<protein>
    <recommendedName>
        <fullName evidence="3">TadE-like domain-containing protein</fullName>
    </recommendedName>
</protein>
<keyword evidence="2" id="KW-0812">Transmembrane</keyword>
<feature type="region of interest" description="Disordered" evidence="1">
    <location>
        <begin position="196"/>
        <end position="216"/>
    </location>
</feature>
<dbReference type="EMBL" id="VOQR01000001">
    <property type="protein sequence ID" value="TXC71221.1"/>
    <property type="molecule type" value="Genomic_DNA"/>
</dbReference>
<evidence type="ECO:0000256" key="1">
    <source>
        <dbReference type="SAM" id="MobiDB-lite"/>
    </source>
</evidence>
<keyword evidence="5" id="KW-1185">Reference proteome</keyword>
<dbReference type="AlphaFoldDB" id="A0A5C6UG36"/>